<dbReference type="AlphaFoldDB" id="A0A7Y9EVD7"/>
<dbReference type="Proteomes" id="UP000552045">
    <property type="component" value="Unassembled WGS sequence"/>
</dbReference>
<proteinExistence type="predicted"/>
<gene>
    <name evidence="1" type="ORF">BKA02_001714</name>
</gene>
<keyword evidence="2" id="KW-1185">Reference proteome</keyword>
<reference evidence="1 2" key="1">
    <citation type="submission" date="2020-07" db="EMBL/GenBank/DDBJ databases">
        <title>Sequencing the genomes of 1000 actinobacteria strains.</title>
        <authorList>
            <person name="Klenk H.-P."/>
        </authorList>
    </citation>
    <scope>NUCLEOTIDE SEQUENCE [LARGE SCALE GENOMIC DNA]</scope>
    <source>
        <strain evidence="1 2">DSM 22185</strain>
    </source>
</reference>
<protein>
    <submittedName>
        <fullName evidence="1">Uncharacterized protein</fullName>
    </submittedName>
</protein>
<organism evidence="1 2">
    <name type="scientific">Microbacterium pseudoresistens</name>
    <dbReference type="NCBI Taxonomy" id="640634"/>
    <lineage>
        <taxon>Bacteria</taxon>
        <taxon>Bacillati</taxon>
        <taxon>Actinomycetota</taxon>
        <taxon>Actinomycetes</taxon>
        <taxon>Micrococcales</taxon>
        <taxon>Microbacteriaceae</taxon>
        <taxon>Microbacterium</taxon>
    </lineage>
</organism>
<name>A0A7Y9EVD7_9MICO</name>
<sequence>MTLAAWNDSEYGAASFQAGTFDIVGSTDGSTFADHATAGAAAGLVFQLAAPTNMMPGTVTHALFSVKNQGSVDGHVQLVVDSSSGTLSPYLTYGVRLIAGTACNATTYAAGAAVIGDGTALSAGSSNTQGLAAGATVNYCFAVTLPATAGNGAQGGTLSQVWRVAGESGAG</sequence>
<dbReference type="EMBL" id="JACCBH010000001">
    <property type="protein sequence ID" value="NYD54659.1"/>
    <property type="molecule type" value="Genomic_DNA"/>
</dbReference>
<evidence type="ECO:0000313" key="1">
    <source>
        <dbReference type="EMBL" id="NYD54659.1"/>
    </source>
</evidence>
<comment type="caution">
    <text evidence="1">The sequence shown here is derived from an EMBL/GenBank/DDBJ whole genome shotgun (WGS) entry which is preliminary data.</text>
</comment>
<accession>A0A7Y9EVD7</accession>
<evidence type="ECO:0000313" key="2">
    <source>
        <dbReference type="Proteomes" id="UP000552045"/>
    </source>
</evidence>